<protein>
    <recommendedName>
        <fullName evidence="3 8">ubiquitinyl hydrolase 1</fullName>
        <ecNumber evidence="3 8">3.4.19.12</ecNumber>
    </recommendedName>
</protein>
<dbReference type="Proteomes" id="UP000019763">
    <property type="component" value="Unassembled WGS sequence"/>
</dbReference>
<dbReference type="PANTHER" id="PTHR10589:SF16">
    <property type="entry name" value="UBIQUITIN CARBOXYL-TERMINAL HYDROLASE ISOZYME L5"/>
    <property type="match status" value="1"/>
</dbReference>
<evidence type="ECO:0000256" key="2">
    <source>
        <dbReference type="ARBA" id="ARBA00009326"/>
    </source>
</evidence>
<feature type="active site" description="Nucleophile" evidence="8">
    <location>
        <position position="85"/>
    </location>
</feature>
<dbReference type="GO" id="GO:0004843">
    <property type="term" value="F:cysteine-type deubiquitinase activity"/>
    <property type="evidence" value="ECO:0007669"/>
    <property type="project" value="UniProtKB-UniRule"/>
</dbReference>
<evidence type="ECO:0000313" key="10">
    <source>
        <dbReference type="EMBL" id="EZG56363.1"/>
    </source>
</evidence>
<dbReference type="GO" id="GO:0005737">
    <property type="term" value="C:cytoplasm"/>
    <property type="evidence" value="ECO:0007669"/>
    <property type="project" value="TreeGrafter"/>
</dbReference>
<dbReference type="GO" id="GO:0006511">
    <property type="term" value="P:ubiquitin-dependent protein catabolic process"/>
    <property type="evidence" value="ECO:0007669"/>
    <property type="project" value="UniProtKB-UniRule"/>
</dbReference>
<keyword evidence="4 8" id="KW-0645">Protease</keyword>
<dbReference type="OMA" id="YIQYEIQ"/>
<dbReference type="EC" id="3.4.19.12" evidence="3 8"/>
<sequence length="336" mass="37652">MSWCLIESDPGVFWDVVTTLGCFSVDFQELWSLDEESLKGEECYGLIFLYKYDRELYQDEAGSVAMVEAPPSSLFFCHQMIENCCATLAVLSVVLNLDRVIDIGETLTSYRGFCEGLDPESRGIALANHDGIRAAHNVFGQKSHLIQEDTKGEDPKGDPFHFVALVPHRQSQTTWLLDGLRQQPLNLGRWATADGDSTKATKDPDGGQMTAWLRPAIKKIHEIIGALNQSGSEIKFNLIAVTPNKKIALEEQLGTLRQHLQQALAAQPPVPEQIQSTLNQINSVKHAVNKINERHQDWVYDNEIRKLAMTPLYLCALKHLGRRGLLRKTYDAAALR</sequence>
<feature type="active site" description="Proton donor" evidence="8">
    <location>
        <position position="161"/>
    </location>
</feature>
<evidence type="ECO:0000256" key="5">
    <source>
        <dbReference type="ARBA" id="ARBA00022786"/>
    </source>
</evidence>
<comment type="catalytic activity">
    <reaction evidence="1 8">
        <text>Thiol-dependent hydrolysis of ester, thioester, amide, peptide and isopeptide bonds formed by the C-terminal Gly of ubiquitin (a 76-residue protein attached to proteins as an intracellular targeting signal).</text>
        <dbReference type="EC" id="3.4.19.12"/>
    </reaction>
</comment>
<keyword evidence="6 8" id="KW-0378">Hydrolase</keyword>
<evidence type="ECO:0000256" key="3">
    <source>
        <dbReference type="ARBA" id="ARBA00012759"/>
    </source>
</evidence>
<evidence type="ECO:0000256" key="7">
    <source>
        <dbReference type="ARBA" id="ARBA00022807"/>
    </source>
</evidence>
<dbReference type="RefSeq" id="XP_011131292.1">
    <property type="nucleotide sequence ID" value="XM_011132990.1"/>
</dbReference>
<dbReference type="Pfam" id="PF01088">
    <property type="entry name" value="Peptidase_C12"/>
    <property type="match status" value="1"/>
</dbReference>
<evidence type="ECO:0000256" key="1">
    <source>
        <dbReference type="ARBA" id="ARBA00000707"/>
    </source>
</evidence>
<keyword evidence="5 8" id="KW-0833">Ubl conjugation pathway</keyword>
<evidence type="ECO:0000256" key="8">
    <source>
        <dbReference type="PROSITE-ProRule" id="PRU01393"/>
    </source>
</evidence>
<dbReference type="Gene3D" id="3.40.532.10">
    <property type="entry name" value="Peptidase C12, ubiquitin carboxyl-terminal hydrolase"/>
    <property type="match status" value="1"/>
</dbReference>
<evidence type="ECO:0000313" key="11">
    <source>
        <dbReference type="Proteomes" id="UP000019763"/>
    </source>
</evidence>
<keyword evidence="11" id="KW-1185">Reference proteome</keyword>
<proteinExistence type="inferred from homology"/>
<evidence type="ECO:0000256" key="4">
    <source>
        <dbReference type="ARBA" id="ARBA00022670"/>
    </source>
</evidence>
<dbReference type="GeneID" id="22913712"/>
<feature type="site" description="Important for enzyme activity" evidence="8">
    <location>
        <position position="178"/>
    </location>
</feature>
<comment type="caution">
    <text evidence="10">The sequence shown here is derived from an EMBL/GenBank/DDBJ whole genome shotgun (WGS) entry which is preliminary data.</text>
</comment>
<dbReference type="GO" id="GO:0016579">
    <property type="term" value="P:protein deubiquitination"/>
    <property type="evidence" value="ECO:0007669"/>
    <property type="project" value="TreeGrafter"/>
</dbReference>
<feature type="site" description="Transition state stabilizer" evidence="8">
    <location>
        <position position="79"/>
    </location>
</feature>
<dbReference type="SUPFAM" id="SSF54001">
    <property type="entry name" value="Cysteine proteinases"/>
    <property type="match status" value="1"/>
</dbReference>
<dbReference type="InterPro" id="IPR036959">
    <property type="entry name" value="Peptidase_C12_UCH_sf"/>
</dbReference>
<dbReference type="AlphaFoldDB" id="A0A023B451"/>
<feature type="domain" description="UCH catalytic" evidence="9">
    <location>
        <begin position="2"/>
        <end position="243"/>
    </location>
</feature>
<accession>A0A023B451</accession>
<gene>
    <name evidence="10" type="ORF">GNI_104290</name>
</gene>
<evidence type="ECO:0000259" key="9">
    <source>
        <dbReference type="PROSITE" id="PS52048"/>
    </source>
</evidence>
<keyword evidence="7 8" id="KW-0788">Thiol protease</keyword>
<organism evidence="10 11">
    <name type="scientific">Gregarina niphandrodes</name>
    <name type="common">Septate eugregarine</name>
    <dbReference type="NCBI Taxonomy" id="110365"/>
    <lineage>
        <taxon>Eukaryota</taxon>
        <taxon>Sar</taxon>
        <taxon>Alveolata</taxon>
        <taxon>Apicomplexa</taxon>
        <taxon>Conoidasida</taxon>
        <taxon>Gregarinasina</taxon>
        <taxon>Eugregarinorida</taxon>
        <taxon>Gregarinidae</taxon>
        <taxon>Gregarina</taxon>
    </lineage>
</organism>
<dbReference type="OrthoDB" id="1924260at2759"/>
<evidence type="ECO:0000256" key="6">
    <source>
        <dbReference type="ARBA" id="ARBA00022801"/>
    </source>
</evidence>
<dbReference type="VEuPathDB" id="CryptoDB:GNI_104290"/>
<comment type="similarity">
    <text evidence="2 8">Belongs to the peptidase C12 family.</text>
</comment>
<dbReference type="PANTHER" id="PTHR10589">
    <property type="entry name" value="UBIQUITIN CARBOXYL-TERMINAL HYDROLASE"/>
    <property type="match status" value="1"/>
</dbReference>
<dbReference type="EMBL" id="AFNH02000778">
    <property type="protein sequence ID" value="EZG56363.1"/>
    <property type="molecule type" value="Genomic_DNA"/>
</dbReference>
<dbReference type="PROSITE" id="PS52048">
    <property type="entry name" value="UCH_DOMAIN"/>
    <property type="match status" value="1"/>
</dbReference>
<dbReference type="InterPro" id="IPR001578">
    <property type="entry name" value="Peptidase_C12_UCH"/>
</dbReference>
<name>A0A023B451_GRENI</name>
<dbReference type="InterPro" id="IPR038765">
    <property type="entry name" value="Papain-like_cys_pep_sf"/>
</dbReference>
<dbReference type="eggNOG" id="KOG2778">
    <property type="taxonomic scope" value="Eukaryota"/>
</dbReference>
<reference evidence="10" key="1">
    <citation type="submission" date="2013-12" db="EMBL/GenBank/DDBJ databases">
        <authorList>
            <person name="Omoto C.K."/>
            <person name="Sibley D."/>
            <person name="Venepally P."/>
            <person name="Hadjithomas M."/>
            <person name="Karamycheva S."/>
            <person name="Brunk B."/>
            <person name="Roos D."/>
            <person name="Caler E."/>
            <person name="Lorenzi H."/>
        </authorList>
    </citation>
    <scope>NUCLEOTIDE SEQUENCE</scope>
</reference>